<dbReference type="InterPro" id="IPR000835">
    <property type="entry name" value="HTH_MarR-typ"/>
</dbReference>
<evidence type="ECO:0000313" key="3">
    <source>
        <dbReference type="Proteomes" id="UP000473325"/>
    </source>
</evidence>
<accession>A0A6L7ESR0</accession>
<dbReference type="Gene3D" id="1.10.10.10">
    <property type="entry name" value="Winged helix-like DNA-binding domain superfamily/Winged helix DNA-binding domain"/>
    <property type="match status" value="2"/>
</dbReference>
<dbReference type="Pfam" id="PF01047">
    <property type="entry name" value="MarR"/>
    <property type="match status" value="1"/>
</dbReference>
<dbReference type="GO" id="GO:0003700">
    <property type="term" value="F:DNA-binding transcription factor activity"/>
    <property type="evidence" value="ECO:0007669"/>
    <property type="project" value="InterPro"/>
</dbReference>
<dbReference type="PANTHER" id="PTHR33164:SF43">
    <property type="entry name" value="HTH-TYPE TRANSCRIPTIONAL REPRESSOR YETL"/>
    <property type="match status" value="1"/>
</dbReference>
<dbReference type="AlphaFoldDB" id="A0A6L7ESR0"/>
<dbReference type="PANTHER" id="PTHR33164">
    <property type="entry name" value="TRANSCRIPTIONAL REGULATOR, MARR FAMILY"/>
    <property type="match status" value="1"/>
</dbReference>
<organism evidence="2 3">
    <name type="scientific">Nocardioides flavescens</name>
    <dbReference type="NCBI Taxonomy" id="2691959"/>
    <lineage>
        <taxon>Bacteria</taxon>
        <taxon>Bacillati</taxon>
        <taxon>Actinomycetota</taxon>
        <taxon>Actinomycetes</taxon>
        <taxon>Propionibacteriales</taxon>
        <taxon>Nocardioidaceae</taxon>
        <taxon>Nocardioides</taxon>
    </lineage>
</organism>
<dbReference type="EMBL" id="WUEK01000007">
    <property type="protein sequence ID" value="MXG90353.1"/>
    <property type="molecule type" value="Genomic_DNA"/>
</dbReference>
<dbReference type="RefSeq" id="WP_160878296.1">
    <property type="nucleotide sequence ID" value="NZ_WUEK01000007.1"/>
</dbReference>
<dbReference type="Proteomes" id="UP000473325">
    <property type="component" value="Unassembled WGS sequence"/>
</dbReference>
<dbReference type="GO" id="GO:0006950">
    <property type="term" value="P:response to stress"/>
    <property type="evidence" value="ECO:0007669"/>
    <property type="project" value="TreeGrafter"/>
</dbReference>
<dbReference type="InterPro" id="IPR036388">
    <property type="entry name" value="WH-like_DNA-bd_sf"/>
</dbReference>
<dbReference type="InterPro" id="IPR039422">
    <property type="entry name" value="MarR/SlyA-like"/>
</dbReference>
<gene>
    <name evidence="2" type="ORF">GRQ65_12425</name>
</gene>
<reference evidence="2 3" key="1">
    <citation type="submission" date="2019-12" db="EMBL/GenBank/DDBJ databases">
        <authorList>
            <person name="Kun Z."/>
        </authorList>
    </citation>
    <scope>NUCLEOTIDE SEQUENCE [LARGE SCALE GENOMIC DNA]</scope>
    <source>
        <strain evidence="2 3">YIM 123512</strain>
    </source>
</reference>
<comment type="caution">
    <text evidence="2">The sequence shown here is derived from an EMBL/GenBank/DDBJ whole genome shotgun (WGS) entry which is preliminary data.</text>
</comment>
<protein>
    <submittedName>
        <fullName evidence="2">MarR family transcriptional regulator</fullName>
    </submittedName>
</protein>
<dbReference type="SUPFAM" id="SSF46785">
    <property type="entry name" value="Winged helix' DNA-binding domain"/>
    <property type="match status" value="2"/>
</dbReference>
<keyword evidence="3" id="KW-1185">Reference proteome</keyword>
<dbReference type="InterPro" id="IPR036390">
    <property type="entry name" value="WH_DNA-bd_sf"/>
</dbReference>
<name>A0A6L7ESR0_9ACTN</name>
<feature type="domain" description="HTH marR-type" evidence="1">
    <location>
        <begin position="202"/>
        <end position="251"/>
    </location>
</feature>
<sequence length="316" mass="33674">MAAGADDGTLIRETTARLLVAVRQASLGRGHRRSLLHATGMDLSSTERWIVHAVPGAALVPIEQVTRDLGSSAPVVSRACSQLVEAGHLVRIADPRDRRRVLIGLTDEAAEALREWDLGWPRPYLEAVADWSSADVDRLETWLRLVVTDLGAGRGDPHAPQPATAGSPRPVFETTIRRLVPLAGRVAPVVATAPGASAAVAETEFHLLLSLAQGGSLTTGELAAGTDTDTALARRRLRALADQGLVQSSRGEGRGSEHWRLREPGDTVVTHTLRRLASQLPPPPDPLVGAGLHRLVAAFTTAMLHSIHDRSAADRP</sequence>
<proteinExistence type="predicted"/>
<evidence type="ECO:0000313" key="2">
    <source>
        <dbReference type="EMBL" id="MXG90353.1"/>
    </source>
</evidence>
<evidence type="ECO:0000259" key="1">
    <source>
        <dbReference type="Pfam" id="PF01047"/>
    </source>
</evidence>